<comment type="caution">
    <text evidence="1">The sequence shown here is derived from an EMBL/GenBank/DDBJ whole genome shotgun (WGS) entry which is preliminary data.</text>
</comment>
<accession>A0ABS4PI59</accession>
<evidence type="ECO:0008006" key="3">
    <source>
        <dbReference type="Google" id="ProtNLM"/>
    </source>
</evidence>
<dbReference type="Proteomes" id="UP000741013">
    <property type="component" value="Unassembled WGS sequence"/>
</dbReference>
<dbReference type="RefSeq" id="WP_209662245.1">
    <property type="nucleotide sequence ID" value="NZ_JAGGMS010000001.1"/>
</dbReference>
<evidence type="ECO:0000313" key="2">
    <source>
        <dbReference type="Proteomes" id="UP000741013"/>
    </source>
</evidence>
<dbReference type="EMBL" id="JAGGMS010000001">
    <property type="protein sequence ID" value="MBP2178610.1"/>
    <property type="molecule type" value="Genomic_DNA"/>
</dbReference>
<proteinExistence type="predicted"/>
<reference evidence="1 2" key="1">
    <citation type="submission" date="2021-03" db="EMBL/GenBank/DDBJ databases">
        <title>Sequencing the genomes of 1000 actinobacteria strains.</title>
        <authorList>
            <person name="Klenk H.-P."/>
        </authorList>
    </citation>
    <scope>NUCLEOTIDE SEQUENCE [LARGE SCALE GENOMIC DNA]</scope>
    <source>
        <strain evidence="1 2">DSM 45510</strain>
    </source>
</reference>
<gene>
    <name evidence="1" type="ORF">JOM49_000136</name>
</gene>
<protein>
    <recommendedName>
        <fullName evidence="3">PE family protein</fullName>
    </recommendedName>
</protein>
<keyword evidence="2" id="KW-1185">Reference proteome</keyword>
<organism evidence="1 2">
    <name type="scientific">Amycolatopsis magusensis</name>
    <dbReference type="NCBI Taxonomy" id="882444"/>
    <lineage>
        <taxon>Bacteria</taxon>
        <taxon>Bacillati</taxon>
        <taxon>Actinomycetota</taxon>
        <taxon>Actinomycetes</taxon>
        <taxon>Pseudonocardiales</taxon>
        <taxon>Pseudonocardiaceae</taxon>
        <taxon>Amycolatopsis</taxon>
    </lineage>
</organism>
<sequence length="97" mass="10512">MPDNGFTVVLDELARVADQAFPELAEIIGRQIAVLNSHEGLHGPGGGLPLVAHYQSTYVNYTDEIAARQRRGVEVVLATAEALRRIVGLYRRADGQG</sequence>
<name>A0ABS4PI59_9PSEU</name>
<evidence type="ECO:0000313" key="1">
    <source>
        <dbReference type="EMBL" id="MBP2178610.1"/>
    </source>
</evidence>